<evidence type="ECO:0000256" key="2">
    <source>
        <dbReference type="ARBA" id="ARBA00022692"/>
    </source>
</evidence>
<dbReference type="Pfam" id="PF06687">
    <property type="entry name" value="SUR7"/>
    <property type="match status" value="1"/>
</dbReference>
<reference evidence="7" key="1">
    <citation type="submission" date="2023-02" db="EMBL/GenBank/DDBJ databases">
        <title>Identification and recombinant expression of a fungal hydrolase from Papiliotrema laurentii that hydrolyzes apple cutin and clears colloidal polyester polyurethane.</title>
        <authorList>
            <consortium name="DOE Joint Genome Institute"/>
            <person name="Roman V.A."/>
            <person name="Bojanowski C."/>
            <person name="Crable B.R."/>
            <person name="Wagner D.N."/>
            <person name="Hung C.S."/>
            <person name="Nadeau L.J."/>
            <person name="Schratz L."/>
            <person name="Haridas S."/>
            <person name="Pangilinan J."/>
            <person name="Lipzen A."/>
            <person name="Na H."/>
            <person name="Yan M."/>
            <person name="Ng V."/>
            <person name="Grigoriev I.V."/>
            <person name="Spatafora J.W."/>
            <person name="Barlow D."/>
            <person name="Biffinger J."/>
            <person name="Kelley-Loughnane N."/>
            <person name="Varaljay V.A."/>
            <person name="Crookes-Goodson W.J."/>
        </authorList>
    </citation>
    <scope>NUCLEOTIDE SEQUENCE</scope>
    <source>
        <strain evidence="7">5307AH</strain>
    </source>
</reference>
<accession>A0AAD9FMN2</accession>
<feature type="transmembrane region" description="Helical" evidence="5">
    <location>
        <begin position="119"/>
        <end position="145"/>
    </location>
</feature>
<dbReference type="PANTHER" id="PTHR28013">
    <property type="entry name" value="PROTEIN DCV1-RELATED"/>
    <property type="match status" value="1"/>
</dbReference>
<name>A0AAD9FMN2_PAPLA</name>
<evidence type="ECO:0000256" key="6">
    <source>
        <dbReference type="SAM" id="SignalP"/>
    </source>
</evidence>
<gene>
    <name evidence="7" type="ORF">DB88DRAFT_386963</name>
</gene>
<keyword evidence="3 5" id="KW-1133">Transmembrane helix</keyword>
<keyword evidence="6" id="KW-0732">Signal</keyword>
<dbReference type="Proteomes" id="UP001182556">
    <property type="component" value="Unassembled WGS sequence"/>
</dbReference>
<evidence type="ECO:0000256" key="5">
    <source>
        <dbReference type="SAM" id="Phobius"/>
    </source>
</evidence>
<dbReference type="InterPro" id="IPR009571">
    <property type="entry name" value="SUR7/Rim9-like_fungi"/>
</dbReference>
<comment type="caution">
    <text evidence="7">The sequence shown here is derived from an EMBL/GenBank/DDBJ whole genome shotgun (WGS) entry which is preliminary data.</text>
</comment>
<proteinExistence type="predicted"/>
<feature type="transmembrane region" description="Helical" evidence="5">
    <location>
        <begin position="165"/>
        <end position="189"/>
    </location>
</feature>
<dbReference type="GO" id="GO:0005886">
    <property type="term" value="C:plasma membrane"/>
    <property type="evidence" value="ECO:0007669"/>
    <property type="project" value="InterPro"/>
</dbReference>
<comment type="subcellular location">
    <subcellularLocation>
        <location evidence="1">Membrane</location>
        <topology evidence="1">Multi-pass membrane protein</topology>
    </subcellularLocation>
</comment>
<evidence type="ECO:0000313" key="7">
    <source>
        <dbReference type="EMBL" id="KAK1922199.1"/>
    </source>
</evidence>
<sequence>MPSPAFPGMFLAFAAAVLLLFASISPPAWDQVDFLSARVGDTVTVYGVFGECIKGGACSKRSVGYDLVVYGASNVNSNPTALHNLTYILILHPIGGFLALLAFIFGVIGIAAASRVSTIIMAVMSFFAAVVTLVAFVIDMVLWNILRNRIRDAGYSATLGNANWFTVAAFGALLLSFCTSLCGACGRFATGRAAGEKY</sequence>
<dbReference type="EMBL" id="JAODAN010000009">
    <property type="protein sequence ID" value="KAK1922199.1"/>
    <property type="molecule type" value="Genomic_DNA"/>
</dbReference>
<dbReference type="InterPro" id="IPR051380">
    <property type="entry name" value="pH-response_reg_palI/RIM9"/>
</dbReference>
<keyword evidence="4 5" id="KW-0472">Membrane</keyword>
<dbReference type="GO" id="GO:0035838">
    <property type="term" value="C:growing cell tip"/>
    <property type="evidence" value="ECO:0007669"/>
    <property type="project" value="TreeGrafter"/>
</dbReference>
<keyword evidence="8" id="KW-1185">Reference proteome</keyword>
<keyword evidence="2 5" id="KW-0812">Transmembrane</keyword>
<evidence type="ECO:0000256" key="3">
    <source>
        <dbReference type="ARBA" id="ARBA00022989"/>
    </source>
</evidence>
<evidence type="ECO:0000256" key="1">
    <source>
        <dbReference type="ARBA" id="ARBA00004141"/>
    </source>
</evidence>
<protein>
    <submittedName>
        <fullName evidence="7">Actin cortical patch SUR7/pH-response regulator pali</fullName>
    </submittedName>
</protein>
<evidence type="ECO:0000256" key="4">
    <source>
        <dbReference type="ARBA" id="ARBA00023136"/>
    </source>
</evidence>
<dbReference type="AlphaFoldDB" id="A0AAD9FMN2"/>
<organism evidence="7 8">
    <name type="scientific">Papiliotrema laurentii</name>
    <name type="common">Cryptococcus laurentii</name>
    <dbReference type="NCBI Taxonomy" id="5418"/>
    <lineage>
        <taxon>Eukaryota</taxon>
        <taxon>Fungi</taxon>
        <taxon>Dikarya</taxon>
        <taxon>Basidiomycota</taxon>
        <taxon>Agaricomycotina</taxon>
        <taxon>Tremellomycetes</taxon>
        <taxon>Tremellales</taxon>
        <taxon>Rhynchogastremaceae</taxon>
        <taxon>Papiliotrema</taxon>
    </lineage>
</organism>
<dbReference type="PANTHER" id="PTHR28013:SF3">
    <property type="entry name" value="PROTEIN DCV1-RELATED"/>
    <property type="match status" value="1"/>
</dbReference>
<evidence type="ECO:0000313" key="8">
    <source>
        <dbReference type="Proteomes" id="UP001182556"/>
    </source>
</evidence>
<feature type="transmembrane region" description="Helical" evidence="5">
    <location>
        <begin position="87"/>
        <end position="112"/>
    </location>
</feature>
<feature type="chain" id="PRO_5041987860" evidence="6">
    <location>
        <begin position="31"/>
        <end position="198"/>
    </location>
</feature>
<feature type="signal peptide" evidence="6">
    <location>
        <begin position="1"/>
        <end position="30"/>
    </location>
</feature>
<dbReference type="GO" id="GO:0032153">
    <property type="term" value="C:cell division site"/>
    <property type="evidence" value="ECO:0007669"/>
    <property type="project" value="TreeGrafter"/>
</dbReference>